<dbReference type="PANTHER" id="PTHR36452:SF1">
    <property type="entry name" value="DUF2461 DOMAIN-CONTAINING PROTEIN"/>
    <property type="match status" value="1"/>
</dbReference>
<comment type="caution">
    <text evidence="1">The sequence shown here is derived from an EMBL/GenBank/DDBJ whole genome shotgun (WGS) entry which is preliminary data.</text>
</comment>
<proteinExistence type="predicted"/>
<dbReference type="OMA" id="PYNTHLH"/>
<protein>
    <submittedName>
        <fullName evidence="1">TIGR02453 family protein</fullName>
    </submittedName>
</protein>
<dbReference type="EMBL" id="JABXIY010000060">
    <property type="protein sequence ID" value="NVK99215.1"/>
    <property type="molecule type" value="Genomic_DNA"/>
</dbReference>
<dbReference type="Pfam" id="PF09365">
    <property type="entry name" value="DUF2461"/>
    <property type="match status" value="1"/>
</dbReference>
<evidence type="ECO:0000313" key="1">
    <source>
        <dbReference type="EMBL" id="NVK99215.1"/>
    </source>
</evidence>
<dbReference type="PANTHER" id="PTHR36452">
    <property type="entry name" value="CHROMOSOME 12, WHOLE GENOME SHOTGUN SEQUENCE"/>
    <property type="match status" value="1"/>
</dbReference>
<dbReference type="NCBIfam" id="TIGR02453">
    <property type="entry name" value="TIGR02453 family protein"/>
    <property type="match status" value="1"/>
</dbReference>
<dbReference type="AlphaFoldDB" id="A0A850LPB6"/>
<sequence>MPDPFDRLIPEARAFLAELAANNSRDWFTAQKARYDTELKRPAELLLDQVAARLGPGTATKLFRAQRDVRFSKDKTPYNTHLHLLWTTPEGAQWFFGVSPDYVTAGGGRMGFDAATLARYRASLPQQGEGLRAALAALADQGLRLSEPELKRPAPPVAPGDALADLARRKSLTAWIDLPPDGEDLPGRILTAFERLRPMQSALSQLLEKGA</sequence>
<reference evidence="1 2" key="1">
    <citation type="journal article" date="2020" name="Proc. Natl. Acad. Sci. U.S.A.">
        <title>Ecological drivers of bacterial community assembly in synthetic phycospheres.</title>
        <authorList>
            <person name="Fu H."/>
            <person name="Uchimiya M."/>
            <person name="Gore J."/>
            <person name="Moran M.A."/>
        </authorList>
    </citation>
    <scope>NUCLEOTIDE SEQUENCE [LARGE SCALE GENOMIC DNA]</scope>
    <source>
        <strain evidence="1">HF-Din03</strain>
    </source>
</reference>
<name>A0A850LPB6_9RHOB</name>
<organism evidence="1 2">
    <name type="scientific">Ruegeria pomeroyi</name>
    <dbReference type="NCBI Taxonomy" id="89184"/>
    <lineage>
        <taxon>Bacteria</taxon>
        <taxon>Pseudomonadati</taxon>
        <taxon>Pseudomonadota</taxon>
        <taxon>Alphaproteobacteria</taxon>
        <taxon>Rhodobacterales</taxon>
        <taxon>Roseobacteraceae</taxon>
        <taxon>Ruegeria</taxon>
    </lineage>
</organism>
<evidence type="ECO:0000313" key="2">
    <source>
        <dbReference type="Proteomes" id="UP000565723"/>
    </source>
</evidence>
<dbReference type="InterPro" id="IPR012808">
    <property type="entry name" value="CHP02453"/>
</dbReference>
<accession>A0A850LPB6</accession>
<dbReference type="Proteomes" id="UP000565723">
    <property type="component" value="Unassembled WGS sequence"/>
</dbReference>
<gene>
    <name evidence="1" type="ORF">HW564_20010</name>
</gene>
<dbReference type="RefSeq" id="WP_011047000.1">
    <property type="nucleotide sequence ID" value="NZ_CP076685.1"/>
</dbReference>